<feature type="domain" description="DUF7591" evidence="3">
    <location>
        <begin position="247"/>
        <end position="358"/>
    </location>
</feature>
<dbReference type="Pfam" id="PF02408">
    <property type="entry name" value="CUB_2"/>
    <property type="match status" value="1"/>
</dbReference>
<accession>A0AAE9EQ89</accession>
<feature type="signal peptide" evidence="1">
    <location>
        <begin position="1"/>
        <end position="18"/>
    </location>
</feature>
<feature type="domain" description="CUB-like" evidence="2">
    <location>
        <begin position="22"/>
        <end position="139"/>
    </location>
</feature>
<organism evidence="5 6">
    <name type="scientific">Caenorhabditis briggsae</name>
    <dbReference type="NCBI Taxonomy" id="6238"/>
    <lineage>
        <taxon>Eukaryota</taxon>
        <taxon>Metazoa</taxon>
        <taxon>Ecdysozoa</taxon>
        <taxon>Nematoda</taxon>
        <taxon>Chromadorea</taxon>
        <taxon>Rhabditida</taxon>
        <taxon>Rhabditina</taxon>
        <taxon>Rhabditomorpha</taxon>
        <taxon>Rhabditoidea</taxon>
        <taxon>Rhabditidae</taxon>
        <taxon>Peloderinae</taxon>
        <taxon>Caenorhabditis</taxon>
    </lineage>
</organism>
<proteinExistence type="predicted"/>
<feature type="chain" id="PRO_5042270952" evidence="1">
    <location>
        <begin position="19"/>
        <end position="647"/>
    </location>
</feature>
<dbReference type="EMBL" id="CP092623">
    <property type="protein sequence ID" value="UMM26376.1"/>
    <property type="molecule type" value="Genomic_DNA"/>
</dbReference>
<reference evidence="5 6" key="1">
    <citation type="submission" date="2022-04" db="EMBL/GenBank/DDBJ databases">
        <title>Chromosome-level reference genomes for two strains of Caenorhabditis briggsae: an improved platform for comparative genomics.</title>
        <authorList>
            <person name="Stevens L."/>
            <person name="Andersen E."/>
        </authorList>
    </citation>
    <scope>NUCLEOTIDE SEQUENCE [LARGE SCALE GENOMIC DNA]</scope>
    <source>
        <strain evidence="5">VX34</strain>
        <tissue evidence="5">Whole-organism</tissue>
    </source>
</reference>
<evidence type="ECO:0000313" key="6">
    <source>
        <dbReference type="Proteomes" id="UP000829354"/>
    </source>
</evidence>
<keyword evidence="1" id="KW-0732">Signal</keyword>
<name>A0AAE9EQ89_CAEBR</name>
<dbReference type="Proteomes" id="UP000829354">
    <property type="component" value="Chromosome IV"/>
</dbReference>
<sequence>MIHFSFLLVFLLIGSLFSQKITDCPTSAFDPPNHLNQTIWYPSDFSNSDPPLFSDYYSCLYKINVPKGYHAEVRLTFNQQMPPIIPAPVQVIDSQSLEEKLFSATDVPYFFVSNAGFIKLDTRELGIKFGFRIRWYKFPSTFNPIILFTQNSDTQPLIVPSSSIIPYQVSADTNVSLVVSNPSQGYEDLLKSLIIFDGPDWNSRVLGSAYQIWKFKEQKVSSGKLMTVAALEPFYDTGSMLLFQDFKNTKDFNKYQCLICYPEDVCDSVFMNCGNTESAALSTITLSSQPAEYLKEIWLGDYGVLDVYMGRLTREKSNLITSYQSYGKVNTSSYLPQKFQGTVRTYHLHGHSANLHFTLSPELFTNNVPVGRHGFFSSKFYKSGTPQKNQDSFDYIRTTDTVIFNFEITDADLAWGSTLNIWIRDKSVVTYNKTFTSSSPPNLLAPIMATGNYMEVSYKTNYGQLTNGYFMNPVVNIDSNGKLEKLNLPKLEVVKCLGNSCSIIVNLNYPKHPKFCITIQELNAFTRKRNQVYLNINSNVCIPKNEPKACTVPTVGCERLIGNLNITKGFDRIDIKELEFSYIANNSKASYTDFKSCYALRRAVFLEGGFWPLFGDKGCEQMESPATPMCFSDRGIWEPCSRSPITL</sequence>
<dbReference type="AlphaFoldDB" id="A0AAE9EQ89"/>
<evidence type="ECO:0000259" key="2">
    <source>
        <dbReference type="Pfam" id="PF02408"/>
    </source>
</evidence>
<gene>
    <name evidence="5" type="ORF">L5515_010110</name>
</gene>
<dbReference type="InterPro" id="IPR003366">
    <property type="entry name" value="CUB-like_dom"/>
</dbReference>
<evidence type="ECO:0000259" key="3">
    <source>
        <dbReference type="Pfam" id="PF24511"/>
    </source>
</evidence>
<protein>
    <submittedName>
        <fullName evidence="5">Uncharacterized protein</fullName>
    </submittedName>
</protein>
<keyword evidence="6" id="KW-1185">Reference proteome</keyword>
<evidence type="ECO:0000313" key="5">
    <source>
        <dbReference type="EMBL" id="UMM26376.1"/>
    </source>
</evidence>
<evidence type="ECO:0000259" key="4">
    <source>
        <dbReference type="Pfam" id="PF24512"/>
    </source>
</evidence>
<dbReference type="PANTHER" id="PTHR47407:SF1">
    <property type="entry name" value="CUB-LIKE DOMAIN-CONTAINING PROTEIN"/>
    <property type="match status" value="1"/>
</dbReference>
<dbReference type="Pfam" id="PF24511">
    <property type="entry name" value="DUF7591"/>
    <property type="match status" value="1"/>
</dbReference>
<feature type="domain" description="DUF7592" evidence="4">
    <location>
        <begin position="151"/>
        <end position="231"/>
    </location>
</feature>
<evidence type="ECO:0000256" key="1">
    <source>
        <dbReference type="SAM" id="SignalP"/>
    </source>
</evidence>
<dbReference type="Pfam" id="PF24512">
    <property type="entry name" value="DUF7592"/>
    <property type="match status" value="1"/>
</dbReference>
<dbReference type="PANTHER" id="PTHR47407">
    <property type="entry name" value="PROTEIN CBG15905-RELATED"/>
    <property type="match status" value="1"/>
</dbReference>
<dbReference type="InterPro" id="IPR056014">
    <property type="entry name" value="DUF7592"/>
</dbReference>
<dbReference type="InterPro" id="IPR056013">
    <property type="entry name" value="DUF7591"/>
</dbReference>